<gene>
    <name evidence="1" type="ORF">C5O77_10440</name>
</gene>
<evidence type="ECO:0000313" key="2">
    <source>
        <dbReference type="Proteomes" id="UP000276940"/>
    </source>
</evidence>
<comment type="caution">
    <text evidence="1">The sequence shown here is derived from an EMBL/GenBank/DDBJ whole genome shotgun (WGS) entry which is preliminary data.</text>
</comment>
<dbReference type="RefSeq" id="WP_124216655.1">
    <property type="nucleotide sequence ID" value="NZ_PTLS01000056.1"/>
</dbReference>
<organism evidence="1 2">
    <name type="scientific">Limosilactobacillus reuteri</name>
    <name type="common">Lactobacillus reuteri</name>
    <dbReference type="NCBI Taxonomy" id="1598"/>
    <lineage>
        <taxon>Bacteria</taxon>
        <taxon>Bacillati</taxon>
        <taxon>Bacillota</taxon>
        <taxon>Bacilli</taxon>
        <taxon>Lactobacillales</taxon>
        <taxon>Lactobacillaceae</taxon>
        <taxon>Limosilactobacillus</taxon>
    </lineage>
</organism>
<proteinExistence type="predicted"/>
<dbReference type="AlphaFoldDB" id="A0A3M6S9V5"/>
<protein>
    <submittedName>
        <fullName evidence="1">Uncharacterized protein</fullName>
    </submittedName>
</protein>
<sequence>MSVNNKYLTDKQIQDAYIFIDGTFNKSTEFDHGLFSEWLTLKTILDDESEEVEVAKVNLYLFNGDQVDFYEAADSIDGRQEFIASKLLNVFQIDPLSRIAIIDNLYINSENATAKTKIKLLNEQILPYLYARGFEYAAFLNASICEGSRLEHETTDNAFENEILMIREIGESERWGEGVNLVDLEEYKS</sequence>
<dbReference type="EMBL" id="PTLS01000056">
    <property type="protein sequence ID" value="RMX24334.1"/>
    <property type="molecule type" value="Genomic_DNA"/>
</dbReference>
<evidence type="ECO:0000313" key="1">
    <source>
        <dbReference type="EMBL" id="RMX24334.1"/>
    </source>
</evidence>
<dbReference type="Proteomes" id="UP000276940">
    <property type="component" value="Unassembled WGS sequence"/>
</dbReference>
<reference evidence="1 2" key="1">
    <citation type="journal article" date="2018" name="J Appl Environ Microbiol">
        <title>The gut symbionts Lactobacillus reuteri R2lc and 2010 encode a polyketide synthase cluster that activates the mammalian aryl-hydrocarbon receptor.</title>
        <authorList>
            <person name="Ozcam M."/>
            <person name="Roos S."/>
            <person name="Van Pijkeren J.P."/>
        </authorList>
    </citation>
    <scope>NUCLEOTIDE SEQUENCE [LARGE SCALE GENOMIC DNA]</scope>
    <source>
        <strain evidence="1 2">R2lc</strain>
    </source>
</reference>
<accession>A0A3M6S9V5</accession>
<name>A0A3M6S9V5_LIMRT</name>